<accession>A0A9P6G979</accession>
<dbReference type="EMBL" id="WJXW01000014">
    <property type="protein sequence ID" value="KAF9730770.1"/>
    <property type="molecule type" value="Genomic_DNA"/>
</dbReference>
<dbReference type="InterPro" id="IPR036361">
    <property type="entry name" value="SAP_dom_sf"/>
</dbReference>
<evidence type="ECO:0000313" key="3">
    <source>
        <dbReference type="Proteomes" id="UP000756921"/>
    </source>
</evidence>
<evidence type="ECO:0000256" key="1">
    <source>
        <dbReference type="SAM" id="MobiDB-lite"/>
    </source>
</evidence>
<feature type="compositionally biased region" description="Polar residues" evidence="1">
    <location>
        <begin position="259"/>
        <end position="271"/>
    </location>
</feature>
<dbReference type="Proteomes" id="UP000756921">
    <property type="component" value="Unassembled WGS sequence"/>
</dbReference>
<reference evidence="2" key="1">
    <citation type="journal article" date="2020" name="Mol. Plant Microbe Interact.">
        <title>Genome Sequence of the Biocontrol Agent Coniothyrium minitans strain Conio (IMI 134523).</title>
        <authorList>
            <person name="Patel D."/>
            <person name="Shittu T.A."/>
            <person name="Baroncelli R."/>
            <person name="Muthumeenakshi S."/>
            <person name="Osborne T.H."/>
            <person name="Janganan T.K."/>
            <person name="Sreenivasaprasad S."/>
        </authorList>
    </citation>
    <scope>NUCLEOTIDE SEQUENCE</scope>
    <source>
        <strain evidence="2">Conio</strain>
    </source>
</reference>
<protein>
    <recommendedName>
        <fullName evidence="4">SAP domain-containing protein</fullName>
    </recommendedName>
</protein>
<feature type="compositionally biased region" description="Polar residues" evidence="1">
    <location>
        <begin position="313"/>
        <end position="325"/>
    </location>
</feature>
<feature type="region of interest" description="Disordered" evidence="1">
    <location>
        <begin position="110"/>
        <end position="276"/>
    </location>
</feature>
<proteinExistence type="predicted"/>
<feature type="compositionally biased region" description="Polar residues" evidence="1">
    <location>
        <begin position="414"/>
        <end position="436"/>
    </location>
</feature>
<organism evidence="2 3">
    <name type="scientific">Paraphaeosphaeria minitans</name>
    <dbReference type="NCBI Taxonomy" id="565426"/>
    <lineage>
        <taxon>Eukaryota</taxon>
        <taxon>Fungi</taxon>
        <taxon>Dikarya</taxon>
        <taxon>Ascomycota</taxon>
        <taxon>Pezizomycotina</taxon>
        <taxon>Dothideomycetes</taxon>
        <taxon>Pleosporomycetidae</taxon>
        <taxon>Pleosporales</taxon>
        <taxon>Massarineae</taxon>
        <taxon>Didymosphaeriaceae</taxon>
        <taxon>Paraphaeosphaeria</taxon>
    </lineage>
</organism>
<feature type="compositionally biased region" description="Acidic residues" evidence="1">
    <location>
        <begin position="499"/>
        <end position="520"/>
    </location>
</feature>
<feature type="compositionally biased region" description="Basic and acidic residues" evidence="1">
    <location>
        <begin position="521"/>
        <end position="533"/>
    </location>
</feature>
<feature type="compositionally biased region" description="Polar residues" evidence="1">
    <location>
        <begin position="549"/>
        <end position="568"/>
    </location>
</feature>
<feature type="compositionally biased region" description="Basic and acidic residues" evidence="1">
    <location>
        <begin position="627"/>
        <end position="636"/>
    </location>
</feature>
<feature type="compositionally biased region" description="Low complexity" evidence="1">
    <location>
        <begin position="368"/>
        <end position="413"/>
    </location>
</feature>
<dbReference type="AlphaFoldDB" id="A0A9P6G979"/>
<sequence>MRLTVKVLPLTAGNVPETYQAEALAVFQQRVFALPVDAADTFELVWRKIEDRYKNNYLAPQYVALFAIKKLQDGRDCDLDLTDTVGSIFADEAVADRVVKVVPSFANRLCSMPPDTNLRPNPHKRSRLPSDDHSNKRARQQPPSAQVDIDAVAGGPILSVESDGDRANRSHTRGSVTLLSTVRHGKPQFTTHIKSESPELGAITSPSGLKKPAQPSYGMVVNTPDKPSSQAVSTVPRPIPVSKLRPCQQPHSKQKSSESRTTQSTSASTPYGNMKKSELRELLLTRGLKAQENGKRNKDDLVQRLIADDAQVDDTTIQETPQSKGRTLEKIHVSPKSTEKNAIASFQEPSNHEEASSTNRPDSDKPSSSRPISKTPSPRKLNSKSSSASRISISNRNSKSPSSSRPSPSKPNATNSSLIMLNSASPSPTSPDSIRSSPLAAREPAQWLAKSPSPHRLESDADSVESRASSRSQSPVDNLDADAAMNQDTSDSESNAKSDEDDEANGDDEVDEQDEVDEEGEVHGKGEVGKVDVNRSPSPANPGAPPSAQSLPSSVVPDTQSSSTQLPATQPPPRSAQSNGGINAWFTSASQPLVRPGQPRSQPPSASQPVVPRRGTRNAGIFSSLKEMLKQTREQSKGAPPAAQPKRVELKARDLGNPSQRKLPSALEDSEDDESRDSSSSSSSSSSDEDP</sequence>
<name>A0A9P6G979_9PLEO</name>
<dbReference type="Gene3D" id="1.10.720.30">
    <property type="entry name" value="SAP domain"/>
    <property type="match status" value="1"/>
</dbReference>
<feature type="region of interest" description="Disordered" evidence="1">
    <location>
        <begin position="313"/>
        <end position="691"/>
    </location>
</feature>
<comment type="caution">
    <text evidence="2">The sequence shown here is derived from an EMBL/GenBank/DDBJ whole genome shotgun (WGS) entry which is preliminary data.</text>
</comment>
<dbReference type="OrthoDB" id="6365676at2759"/>
<feature type="compositionally biased region" description="Polar residues" evidence="1">
    <location>
        <begin position="575"/>
        <end position="591"/>
    </location>
</feature>
<feature type="compositionally biased region" description="Low complexity" evidence="1">
    <location>
        <begin position="594"/>
        <end position="613"/>
    </location>
</feature>
<feature type="compositionally biased region" description="Basic and acidic residues" evidence="1">
    <location>
        <begin position="350"/>
        <end position="367"/>
    </location>
</feature>
<evidence type="ECO:0000313" key="2">
    <source>
        <dbReference type="EMBL" id="KAF9730770.1"/>
    </source>
</evidence>
<feature type="compositionally biased region" description="Low complexity" evidence="1">
    <location>
        <begin position="678"/>
        <end position="691"/>
    </location>
</feature>
<keyword evidence="3" id="KW-1185">Reference proteome</keyword>
<gene>
    <name evidence="2" type="ORF">PMIN01_11639</name>
</gene>
<evidence type="ECO:0008006" key="4">
    <source>
        <dbReference type="Google" id="ProtNLM"/>
    </source>
</evidence>
<feature type="compositionally biased region" description="Polar residues" evidence="1">
    <location>
        <begin position="486"/>
        <end position="495"/>
    </location>
</feature>